<gene>
    <name evidence="2" type="ORF">CUESP1_1504</name>
</gene>
<dbReference type="Proteomes" id="UP000245423">
    <property type="component" value="Chromosome 1"/>
</dbReference>
<keyword evidence="1" id="KW-1133">Transmembrane helix</keyword>
<feature type="transmembrane region" description="Helical" evidence="1">
    <location>
        <begin position="39"/>
        <end position="57"/>
    </location>
</feature>
<dbReference type="RefSeq" id="WP_005584040.1">
    <property type="nucleotide sequence ID" value="NZ_LT669839.1"/>
</dbReference>
<accession>M1Z9F2</accession>
<feature type="transmembrane region" description="Helical" evidence="1">
    <location>
        <begin position="6"/>
        <end position="27"/>
    </location>
</feature>
<proteinExistence type="predicted"/>
<reference evidence="2 3" key="1">
    <citation type="submission" date="2016-11" db="EMBL/GenBank/DDBJ databases">
        <authorList>
            <person name="Manzoor S."/>
        </authorList>
    </citation>
    <scope>NUCLEOTIDE SEQUENCE [LARGE SCALE GENOMIC DNA]</scope>
    <source>
        <strain evidence="2">Clostridium ultunense strain Esp</strain>
    </source>
</reference>
<dbReference type="EMBL" id="LT669839">
    <property type="protein sequence ID" value="SHD76868.1"/>
    <property type="molecule type" value="Genomic_DNA"/>
</dbReference>
<evidence type="ECO:0000256" key="1">
    <source>
        <dbReference type="SAM" id="Phobius"/>
    </source>
</evidence>
<feature type="transmembrane region" description="Helical" evidence="1">
    <location>
        <begin position="63"/>
        <end position="87"/>
    </location>
</feature>
<keyword evidence="3" id="KW-1185">Reference proteome</keyword>
<keyword evidence="1" id="KW-0472">Membrane</keyword>
<dbReference type="HOGENOM" id="CLU_181357_0_0_9"/>
<keyword evidence="1" id="KW-0812">Transmembrane</keyword>
<evidence type="ECO:0000313" key="3">
    <source>
        <dbReference type="Proteomes" id="UP000245423"/>
    </source>
</evidence>
<dbReference type="OrthoDB" id="1707699at2"/>
<sequence>MYNELMAADTLTTFVGLVAGTSLIVQFTKSIIKKQFGDASVRFYTFIIALILIFIFGDNGFGIRGILLKIINAIMITISAMGGYEVLSDPMAKKMKVDK</sequence>
<evidence type="ECO:0000313" key="2">
    <source>
        <dbReference type="EMBL" id="SHD76868.1"/>
    </source>
</evidence>
<dbReference type="AlphaFoldDB" id="M1Z9F2"/>
<name>M1Z9F2_9FIRM</name>
<organism evidence="2 3">
    <name type="scientific">[Clostridium] ultunense Esp</name>
    <dbReference type="NCBI Taxonomy" id="1288971"/>
    <lineage>
        <taxon>Bacteria</taxon>
        <taxon>Bacillati</taxon>
        <taxon>Bacillota</taxon>
        <taxon>Tissierellia</taxon>
        <taxon>Tissierellales</taxon>
        <taxon>Tepidimicrobiaceae</taxon>
        <taxon>Schnuerera</taxon>
    </lineage>
</organism>
<protein>
    <submittedName>
        <fullName evidence="2">Uncharacterized protein</fullName>
    </submittedName>
</protein>